<evidence type="ECO:0000313" key="4">
    <source>
        <dbReference type="Proteomes" id="UP000305888"/>
    </source>
</evidence>
<feature type="domain" description="Rhodanese" evidence="2">
    <location>
        <begin position="113"/>
        <end position="174"/>
    </location>
</feature>
<dbReference type="NCBIfam" id="TIGR03865">
    <property type="entry name" value="PQQ_CXXCW"/>
    <property type="match status" value="1"/>
</dbReference>
<proteinExistence type="predicted"/>
<dbReference type="KEGG" id="ppru:FDP22_18690"/>
<evidence type="ECO:0000259" key="2">
    <source>
        <dbReference type="PROSITE" id="PS50206"/>
    </source>
</evidence>
<protein>
    <submittedName>
        <fullName evidence="3">PQQ-dependent catabolism-associated CXXCW motif protein</fullName>
    </submittedName>
</protein>
<gene>
    <name evidence="3" type="ORF">FDP22_18690</name>
</gene>
<dbReference type="InterPro" id="IPR001763">
    <property type="entry name" value="Rhodanese-like_dom"/>
</dbReference>
<name>A0A5B8G4P2_9RHOB</name>
<reference evidence="3 4" key="1">
    <citation type="submission" date="2019-06" db="EMBL/GenBank/DDBJ databases">
        <title>Genome sequence of Rhodobacteraceae bacterium D4M1.</title>
        <authorList>
            <person name="Cao J."/>
        </authorList>
    </citation>
    <scope>NUCLEOTIDE SEQUENCE [LARGE SCALE GENOMIC DNA]</scope>
    <source>
        <strain evidence="3 4">D4M1</strain>
        <plasmid evidence="4">pd4m1a</plasmid>
    </source>
</reference>
<dbReference type="InterPro" id="IPR036873">
    <property type="entry name" value="Rhodanese-like_dom_sf"/>
</dbReference>
<sequence>MALSVAAPQPGLAAPATASQAGAVPEPDSYRTENYRAPVPATLAGATVIDTGEAHRLWQAGVPFVDTLPHAFRPANLPEGTVWRDTPHDTIRGAVWLANTGYGALDPDTESWFADMLARLSGGRTDRTMVLFCKAECWMSWNAARRAVSLGYSSIHWYPEGVDGWSAANYPMDRAMPLRGAP</sequence>
<dbReference type="EMBL" id="CP040819">
    <property type="protein sequence ID" value="QDL94272.1"/>
    <property type="molecule type" value="Genomic_DNA"/>
</dbReference>
<feature type="region of interest" description="Disordered" evidence="1">
    <location>
        <begin position="1"/>
        <end position="33"/>
    </location>
</feature>
<keyword evidence="3" id="KW-0614">Plasmid</keyword>
<dbReference type="SUPFAM" id="SSF52821">
    <property type="entry name" value="Rhodanese/Cell cycle control phosphatase"/>
    <property type="match status" value="1"/>
</dbReference>
<dbReference type="PROSITE" id="PS50206">
    <property type="entry name" value="RHODANESE_3"/>
    <property type="match status" value="1"/>
</dbReference>
<dbReference type="AlphaFoldDB" id="A0A5B8G4P2"/>
<dbReference type="Gene3D" id="3.40.250.10">
    <property type="entry name" value="Rhodanese-like domain"/>
    <property type="match status" value="1"/>
</dbReference>
<organism evidence="3 4">
    <name type="scientific">Paroceanicella profunda</name>
    <dbReference type="NCBI Taxonomy" id="2579971"/>
    <lineage>
        <taxon>Bacteria</taxon>
        <taxon>Pseudomonadati</taxon>
        <taxon>Pseudomonadota</taxon>
        <taxon>Alphaproteobacteria</taxon>
        <taxon>Rhodobacterales</taxon>
        <taxon>Paracoccaceae</taxon>
        <taxon>Paroceanicella</taxon>
    </lineage>
</organism>
<evidence type="ECO:0000256" key="1">
    <source>
        <dbReference type="SAM" id="MobiDB-lite"/>
    </source>
</evidence>
<evidence type="ECO:0000313" key="3">
    <source>
        <dbReference type="EMBL" id="QDL94272.1"/>
    </source>
</evidence>
<keyword evidence="4" id="KW-1185">Reference proteome</keyword>
<geneLocation type="plasmid" evidence="4">
    <name>pd4m1a</name>
</geneLocation>
<accession>A0A5B8G4P2</accession>
<dbReference type="OrthoDB" id="176845at2"/>
<dbReference type="InterPro" id="IPR022376">
    <property type="entry name" value="PQQ_CXXCW"/>
</dbReference>
<dbReference type="Proteomes" id="UP000305888">
    <property type="component" value="Plasmid pD4M1A"/>
</dbReference>